<name>A0A6A4GTZ6_9AGAR</name>
<gene>
    <name evidence="2" type="ORF">BT96DRAFT_764988</name>
</gene>
<accession>A0A6A4GTZ6</accession>
<dbReference type="Pfam" id="PF00078">
    <property type="entry name" value="RVT_1"/>
    <property type="match status" value="1"/>
</dbReference>
<evidence type="ECO:0000259" key="1">
    <source>
        <dbReference type="Pfam" id="PF00078"/>
    </source>
</evidence>
<keyword evidence="3" id="KW-1185">Reference proteome</keyword>
<dbReference type="OrthoDB" id="3049395at2759"/>
<evidence type="ECO:0000313" key="3">
    <source>
        <dbReference type="Proteomes" id="UP000799118"/>
    </source>
</evidence>
<feature type="domain" description="Reverse transcriptase" evidence="1">
    <location>
        <begin position="44"/>
        <end position="140"/>
    </location>
</feature>
<dbReference type="EMBL" id="ML769709">
    <property type="protein sequence ID" value="KAE9389178.1"/>
    <property type="molecule type" value="Genomic_DNA"/>
</dbReference>
<reference evidence="2" key="1">
    <citation type="journal article" date="2019" name="Environ. Microbiol.">
        <title>Fungal ecological strategies reflected in gene transcription - a case study of two litter decomposers.</title>
        <authorList>
            <person name="Barbi F."/>
            <person name="Kohler A."/>
            <person name="Barry K."/>
            <person name="Baskaran P."/>
            <person name="Daum C."/>
            <person name="Fauchery L."/>
            <person name="Ihrmark K."/>
            <person name="Kuo A."/>
            <person name="LaButti K."/>
            <person name="Lipzen A."/>
            <person name="Morin E."/>
            <person name="Grigoriev I.V."/>
            <person name="Henrissat B."/>
            <person name="Lindahl B."/>
            <person name="Martin F."/>
        </authorList>
    </citation>
    <scope>NUCLEOTIDE SEQUENCE</scope>
    <source>
        <strain evidence="2">JB14</strain>
    </source>
</reference>
<dbReference type="AlphaFoldDB" id="A0A6A4GTZ6"/>
<sequence>TVDTTEENKADIKKNHANSAAGLDQVHYKDIIAMDSELLNKLINDYRAVGLESCMLKFVTLLIMKRFVNWAKARKIIPPPQNGFRKGYRTNNNTFILRAAMEKAKFMGKTLWVASIDITNAFPSVDRSTLWQKLQELGASGKLLD</sequence>
<dbReference type="InterPro" id="IPR000477">
    <property type="entry name" value="RT_dom"/>
</dbReference>
<proteinExistence type="predicted"/>
<protein>
    <recommendedName>
        <fullName evidence="1">Reverse transcriptase domain-containing protein</fullName>
    </recommendedName>
</protein>
<dbReference type="Proteomes" id="UP000799118">
    <property type="component" value="Unassembled WGS sequence"/>
</dbReference>
<evidence type="ECO:0000313" key="2">
    <source>
        <dbReference type="EMBL" id="KAE9389178.1"/>
    </source>
</evidence>
<feature type="non-terminal residue" evidence="2">
    <location>
        <position position="1"/>
    </location>
</feature>
<organism evidence="2 3">
    <name type="scientific">Gymnopus androsaceus JB14</name>
    <dbReference type="NCBI Taxonomy" id="1447944"/>
    <lineage>
        <taxon>Eukaryota</taxon>
        <taxon>Fungi</taxon>
        <taxon>Dikarya</taxon>
        <taxon>Basidiomycota</taxon>
        <taxon>Agaricomycotina</taxon>
        <taxon>Agaricomycetes</taxon>
        <taxon>Agaricomycetidae</taxon>
        <taxon>Agaricales</taxon>
        <taxon>Marasmiineae</taxon>
        <taxon>Omphalotaceae</taxon>
        <taxon>Gymnopus</taxon>
    </lineage>
</organism>
<feature type="non-terminal residue" evidence="2">
    <location>
        <position position="145"/>
    </location>
</feature>